<dbReference type="AlphaFoldDB" id="A0AAW9QDT2"/>
<dbReference type="Gene3D" id="3.40.50.720">
    <property type="entry name" value="NAD(P)-binding Rossmann-like Domain"/>
    <property type="match status" value="1"/>
</dbReference>
<dbReference type="Gene3D" id="3.30.1490.20">
    <property type="entry name" value="ATP-grasp fold, A domain"/>
    <property type="match status" value="1"/>
</dbReference>
<evidence type="ECO:0000256" key="2">
    <source>
        <dbReference type="ARBA" id="ARBA00022741"/>
    </source>
</evidence>
<evidence type="ECO:0000313" key="5">
    <source>
        <dbReference type="EMBL" id="MEF7617409.1"/>
    </source>
</evidence>
<dbReference type="Gene3D" id="3.30.470.20">
    <property type="entry name" value="ATP-grasp fold, B domain"/>
    <property type="match status" value="1"/>
</dbReference>
<dbReference type="Gene3D" id="3.40.50.261">
    <property type="entry name" value="Succinyl-CoA synthetase domains"/>
    <property type="match status" value="2"/>
</dbReference>
<dbReference type="InterPro" id="IPR013815">
    <property type="entry name" value="ATP_grasp_subdomain_1"/>
</dbReference>
<dbReference type="InterPro" id="IPR016102">
    <property type="entry name" value="Succinyl-CoA_synth-like"/>
</dbReference>
<gene>
    <name evidence="5" type="ORF">V4F39_26085</name>
</gene>
<evidence type="ECO:0000313" key="6">
    <source>
        <dbReference type="Proteomes" id="UP001336250"/>
    </source>
</evidence>
<keyword evidence="6" id="KW-1185">Reference proteome</keyword>
<dbReference type="SUPFAM" id="SSF56059">
    <property type="entry name" value="Glutathione synthetase ATP-binding domain-like"/>
    <property type="match status" value="1"/>
</dbReference>
<dbReference type="InterPro" id="IPR003781">
    <property type="entry name" value="CoA-bd"/>
</dbReference>
<organism evidence="5 6">
    <name type="scientific">Aquincola agrisoli</name>
    <dbReference type="NCBI Taxonomy" id="3119538"/>
    <lineage>
        <taxon>Bacteria</taxon>
        <taxon>Pseudomonadati</taxon>
        <taxon>Pseudomonadota</taxon>
        <taxon>Betaproteobacteria</taxon>
        <taxon>Burkholderiales</taxon>
        <taxon>Sphaerotilaceae</taxon>
        <taxon>Aquincola</taxon>
    </lineage>
</organism>
<sequence length="700" mass="72638">MTTSRRTEGSALARALSNPSSIALVGISDDPSKTAGRPLKFLRAAGFEGTLYPINPNRATVQGEKAYASLDALPEVPEHVFTLAPTNTVLDTARACARLGVKVLTVLASGFSESGEEGARREAELREIGRTTGLRVLGPSSLGVINPSARLVLTANAAFAEPDIPRGRVFVASHSGSMIGALVSRGKARGIGFAGLVSVGSESDLSIGEICSATLDDPAIEGYLLFLESLRHGSALRAFARDAARRGKPVIVYKLGRSASAAEMAATHTGALAGEDDVADAMFRDLGMARVGVLDSLLESFPLARRLPLDRTPSRPQRVGVVTTTGGGAAMAVDQLGIRDVIVEPASPQTLARLHAAGIAVSAGRVLDLTLAGTKYEVMKATLDIMIDAPEFDLVLAVVGSSARFQPQLAVRPIIDCQGSAKPVAAMLVPDAPQALAQLTQAGIPCFRSPEACADSIAAVFARRQPAVVPAPTGQPATPRHGSARALSESQAYGVLERLGVPHAPAVTMPLSGPAPALPFGFPVVAKVCSAQIPHKTEVGGVVLGIRSPAELDAALATLRANLAARAPSARCDDALVQPMRKGLAEVLIGYRDDPEAGPLVMLAAGGIWAEIARDRSIRLAPVSLDTAREMISEVKALQAVSGLRGKEKGDLDALARALAALSQLACRPELGIREAEVNPMMVMPEGEGVLAVDALVMAS</sequence>
<dbReference type="GO" id="GO:0005524">
    <property type="term" value="F:ATP binding"/>
    <property type="evidence" value="ECO:0007669"/>
    <property type="project" value="UniProtKB-KW"/>
</dbReference>
<evidence type="ECO:0000259" key="4">
    <source>
        <dbReference type="SMART" id="SM00881"/>
    </source>
</evidence>
<dbReference type="SUPFAM" id="SSF51735">
    <property type="entry name" value="NAD(P)-binding Rossmann-fold domains"/>
    <property type="match status" value="1"/>
</dbReference>
<dbReference type="EMBL" id="JAZIBG010000056">
    <property type="protein sequence ID" value="MEF7617409.1"/>
    <property type="molecule type" value="Genomic_DNA"/>
</dbReference>
<keyword evidence="1 5" id="KW-0436">Ligase</keyword>
<evidence type="ECO:0000256" key="3">
    <source>
        <dbReference type="ARBA" id="ARBA00022840"/>
    </source>
</evidence>
<protein>
    <submittedName>
        <fullName evidence="5">Acetate--CoA ligase family protein</fullName>
    </submittedName>
</protein>
<dbReference type="PANTHER" id="PTHR43334">
    <property type="entry name" value="ACETATE--COA LIGASE [ADP-FORMING]"/>
    <property type="match status" value="1"/>
</dbReference>
<reference evidence="5 6" key="1">
    <citation type="submission" date="2024-02" db="EMBL/GenBank/DDBJ databases">
        <title>Genome sequence of Aquincola sp. MAHUQ-54.</title>
        <authorList>
            <person name="Huq M.A."/>
        </authorList>
    </citation>
    <scope>NUCLEOTIDE SEQUENCE [LARGE SCALE GENOMIC DNA]</scope>
    <source>
        <strain evidence="5 6">MAHUQ-54</strain>
    </source>
</reference>
<dbReference type="InterPro" id="IPR032875">
    <property type="entry name" value="Succ_CoA_lig_flav_dom"/>
</dbReference>
<dbReference type="Pfam" id="PF13549">
    <property type="entry name" value="ATP-grasp_5"/>
    <property type="match status" value="1"/>
</dbReference>
<dbReference type="InterPro" id="IPR051538">
    <property type="entry name" value="Acyl-CoA_Synth/Transferase"/>
</dbReference>
<dbReference type="Pfam" id="PF13380">
    <property type="entry name" value="CoA_binding_2"/>
    <property type="match status" value="1"/>
</dbReference>
<name>A0AAW9QDT2_9BURK</name>
<dbReference type="Proteomes" id="UP001336250">
    <property type="component" value="Unassembled WGS sequence"/>
</dbReference>
<keyword evidence="3" id="KW-0067">ATP-binding</keyword>
<accession>A0AAW9QDT2</accession>
<feature type="domain" description="CoA-binding" evidence="4">
    <location>
        <begin position="16"/>
        <end position="111"/>
    </location>
</feature>
<keyword evidence="2" id="KW-0547">Nucleotide-binding</keyword>
<evidence type="ECO:0000256" key="1">
    <source>
        <dbReference type="ARBA" id="ARBA00022598"/>
    </source>
</evidence>
<dbReference type="GO" id="GO:0016874">
    <property type="term" value="F:ligase activity"/>
    <property type="evidence" value="ECO:0007669"/>
    <property type="project" value="UniProtKB-KW"/>
</dbReference>
<dbReference type="SMART" id="SM00881">
    <property type="entry name" value="CoA_binding"/>
    <property type="match status" value="1"/>
</dbReference>
<dbReference type="PANTHER" id="PTHR43334:SF1">
    <property type="entry name" value="3-HYDROXYPROPIONATE--COA LIGASE [ADP-FORMING]"/>
    <property type="match status" value="1"/>
</dbReference>
<dbReference type="SUPFAM" id="SSF52210">
    <property type="entry name" value="Succinyl-CoA synthetase domains"/>
    <property type="match status" value="2"/>
</dbReference>
<dbReference type="RefSeq" id="WP_332293171.1">
    <property type="nucleotide sequence ID" value="NZ_JAZIBG010000056.1"/>
</dbReference>
<comment type="caution">
    <text evidence="5">The sequence shown here is derived from an EMBL/GenBank/DDBJ whole genome shotgun (WGS) entry which is preliminary data.</text>
</comment>
<dbReference type="Pfam" id="PF13607">
    <property type="entry name" value="Succ_CoA_lig"/>
    <property type="match status" value="1"/>
</dbReference>
<dbReference type="InterPro" id="IPR036291">
    <property type="entry name" value="NAD(P)-bd_dom_sf"/>
</dbReference>
<proteinExistence type="predicted"/>